<gene>
    <name evidence="1" type="ORF">BDZ94DRAFT_1253921</name>
</gene>
<organism evidence="1 2">
    <name type="scientific">Collybia nuda</name>
    <dbReference type="NCBI Taxonomy" id="64659"/>
    <lineage>
        <taxon>Eukaryota</taxon>
        <taxon>Fungi</taxon>
        <taxon>Dikarya</taxon>
        <taxon>Basidiomycota</taxon>
        <taxon>Agaricomycotina</taxon>
        <taxon>Agaricomycetes</taxon>
        <taxon>Agaricomycetidae</taxon>
        <taxon>Agaricales</taxon>
        <taxon>Tricholomatineae</taxon>
        <taxon>Clitocybaceae</taxon>
        <taxon>Collybia</taxon>
    </lineage>
</organism>
<dbReference type="EMBL" id="MU150247">
    <property type="protein sequence ID" value="KAF9465484.1"/>
    <property type="molecule type" value="Genomic_DNA"/>
</dbReference>
<sequence>MEIFTTSKIFSMKLSRTLSAVSVILGAARGTQALWAQYCQIGPPACATIDPVPIRECVTLDHLGTVSYFEASVSCVLYTGTDCTGDSTAPIRGQPNTPNFSAASFLCFPP</sequence>
<proteinExistence type="predicted"/>
<reference evidence="1" key="1">
    <citation type="submission" date="2020-11" db="EMBL/GenBank/DDBJ databases">
        <authorList>
            <consortium name="DOE Joint Genome Institute"/>
            <person name="Ahrendt S."/>
            <person name="Riley R."/>
            <person name="Andreopoulos W."/>
            <person name="Labutti K."/>
            <person name="Pangilinan J."/>
            <person name="Ruiz-Duenas F.J."/>
            <person name="Barrasa J.M."/>
            <person name="Sanchez-Garcia M."/>
            <person name="Camarero S."/>
            <person name="Miyauchi S."/>
            <person name="Serrano A."/>
            <person name="Linde D."/>
            <person name="Babiker R."/>
            <person name="Drula E."/>
            <person name="Ayuso-Fernandez I."/>
            <person name="Pacheco R."/>
            <person name="Padilla G."/>
            <person name="Ferreira P."/>
            <person name="Barriuso J."/>
            <person name="Kellner H."/>
            <person name="Castanera R."/>
            <person name="Alfaro M."/>
            <person name="Ramirez L."/>
            <person name="Pisabarro A.G."/>
            <person name="Kuo A."/>
            <person name="Tritt A."/>
            <person name="Lipzen A."/>
            <person name="He G."/>
            <person name="Yan M."/>
            <person name="Ng V."/>
            <person name="Cullen D."/>
            <person name="Martin F."/>
            <person name="Rosso M.-N."/>
            <person name="Henrissat B."/>
            <person name="Hibbett D."/>
            <person name="Martinez A.T."/>
            <person name="Grigoriev I.V."/>
        </authorList>
    </citation>
    <scope>NUCLEOTIDE SEQUENCE</scope>
    <source>
        <strain evidence="1">CBS 247.69</strain>
    </source>
</reference>
<evidence type="ECO:0000313" key="1">
    <source>
        <dbReference type="EMBL" id="KAF9465484.1"/>
    </source>
</evidence>
<comment type="caution">
    <text evidence="1">The sequence shown here is derived from an EMBL/GenBank/DDBJ whole genome shotgun (WGS) entry which is preliminary data.</text>
</comment>
<name>A0A9P5YA41_9AGAR</name>
<accession>A0A9P5YA41</accession>
<dbReference type="AlphaFoldDB" id="A0A9P5YA41"/>
<evidence type="ECO:0000313" key="2">
    <source>
        <dbReference type="Proteomes" id="UP000807353"/>
    </source>
</evidence>
<keyword evidence="2" id="KW-1185">Reference proteome</keyword>
<dbReference type="Proteomes" id="UP000807353">
    <property type="component" value="Unassembled WGS sequence"/>
</dbReference>
<protein>
    <submittedName>
        <fullName evidence="1">Uncharacterized protein</fullName>
    </submittedName>
</protein>